<proteinExistence type="inferred from homology"/>
<evidence type="ECO:0000313" key="16">
    <source>
        <dbReference type="Proteomes" id="UP000030647"/>
    </source>
</evidence>
<evidence type="ECO:0000256" key="11">
    <source>
        <dbReference type="RuleBase" id="RU000639"/>
    </source>
</evidence>
<dbReference type="CDD" id="cd00446">
    <property type="entry name" value="GrpE"/>
    <property type="match status" value="1"/>
</dbReference>
<sequence>MAKDEKDTQKGSFPSEDQVKDKNTAAQIHAHVKAGRPSDGKKAPETVEDKVLDETKADLDELWQGDTVAALQKENKELKDKVAQLEDKYLRAEAEMRNMGNRQKKEIAGMLKYDGQKLAKSILPVADNLERALAADVTPDGIKQLHKGVEMTHEHLIHSLEENHITEIPAAGKKFDPTMHQAVSTVPADKDHPADTVVQVLQKGYMLQDRVIRPAMVVVAQ</sequence>
<dbReference type="HOGENOM" id="CLU_057217_6_3_9"/>
<dbReference type="NCBIfam" id="NF010738">
    <property type="entry name" value="PRK14140.1"/>
    <property type="match status" value="1"/>
</dbReference>
<dbReference type="Gene3D" id="3.90.20.20">
    <property type="match status" value="1"/>
</dbReference>
<dbReference type="InterPro" id="IPR000740">
    <property type="entry name" value="GrpE"/>
</dbReference>
<evidence type="ECO:0000256" key="8">
    <source>
        <dbReference type="ARBA" id="ARBA00072274"/>
    </source>
</evidence>
<evidence type="ECO:0000256" key="9">
    <source>
        <dbReference type="ARBA" id="ARBA00076414"/>
    </source>
</evidence>
<protein>
    <recommendedName>
        <fullName evidence="8 10">Protein GrpE</fullName>
    </recommendedName>
    <alternativeName>
        <fullName evidence="9 10">HSP-70 cofactor</fullName>
    </alternativeName>
</protein>
<keyword evidence="16" id="KW-1185">Reference proteome</keyword>
<evidence type="ECO:0000256" key="12">
    <source>
        <dbReference type="RuleBase" id="RU004478"/>
    </source>
</evidence>
<organism evidence="15 16">
    <name type="scientific">Schleiferilactobacillus shenzhenensis LY-73</name>
    <dbReference type="NCBI Taxonomy" id="1231336"/>
    <lineage>
        <taxon>Bacteria</taxon>
        <taxon>Bacillati</taxon>
        <taxon>Bacillota</taxon>
        <taxon>Bacilli</taxon>
        <taxon>Lactobacillales</taxon>
        <taxon>Lactobacillaceae</taxon>
        <taxon>Schleiferilactobacillus</taxon>
    </lineage>
</organism>
<accession>U4TI84</accession>
<reference evidence="16" key="1">
    <citation type="journal article" date="2013" name="Genome Announc.">
        <title>Whole-Genome Sequencing of Lactobacillus shenzhenensis Strain LY-73T.</title>
        <authorList>
            <person name="Lin Z."/>
            <person name="Liu Z."/>
            <person name="Yang R."/>
            <person name="Zou Y."/>
            <person name="Wan D."/>
            <person name="Chen J."/>
            <person name="Guo M."/>
            <person name="Zhao J."/>
            <person name="Fang C."/>
            <person name="Yang R."/>
            <person name="Liu F."/>
        </authorList>
    </citation>
    <scope>NUCLEOTIDE SEQUENCE [LARGE SCALE GENOMIC DNA]</scope>
    <source>
        <strain evidence="16">LY-73</strain>
    </source>
</reference>
<dbReference type="NCBIfam" id="NF010737">
    <property type="entry name" value="PRK14139.1"/>
    <property type="match status" value="1"/>
</dbReference>
<evidence type="ECO:0000256" key="13">
    <source>
        <dbReference type="SAM" id="Coils"/>
    </source>
</evidence>
<dbReference type="eggNOG" id="COG0576">
    <property type="taxonomic scope" value="Bacteria"/>
</dbReference>
<dbReference type="FunFam" id="2.30.22.10:FF:000001">
    <property type="entry name" value="Protein GrpE"/>
    <property type="match status" value="1"/>
</dbReference>
<dbReference type="HAMAP" id="MF_01151">
    <property type="entry name" value="GrpE"/>
    <property type="match status" value="1"/>
</dbReference>
<dbReference type="PANTHER" id="PTHR21237">
    <property type="entry name" value="GRPE PROTEIN"/>
    <property type="match status" value="1"/>
</dbReference>
<feature type="compositionally biased region" description="Basic and acidic residues" evidence="14">
    <location>
        <begin position="36"/>
        <end position="47"/>
    </location>
</feature>
<dbReference type="SUPFAM" id="SSF51064">
    <property type="entry name" value="Head domain of nucleotide exchange factor GrpE"/>
    <property type="match status" value="1"/>
</dbReference>
<keyword evidence="5 10" id="KW-0346">Stress response</keyword>
<evidence type="ECO:0000256" key="14">
    <source>
        <dbReference type="SAM" id="MobiDB-lite"/>
    </source>
</evidence>
<dbReference type="GO" id="GO:0005737">
    <property type="term" value="C:cytoplasm"/>
    <property type="evidence" value="ECO:0007669"/>
    <property type="project" value="UniProtKB-SubCell"/>
</dbReference>
<gene>
    <name evidence="10 15" type="primary">grpE</name>
    <name evidence="15" type="ORF">L248_0922</name>
</gene>
<feature type="region of interest" description="Disordered" evidence="14">
    <location>
        <begin position="1"/>
        <end position="47"/>
    </location>
</feature>
<dbReference type="PROSITE" id="PS01071">
    <property type="entry name" value="GRPE"/>
    <property type="match status" value="1"/>
</dbReference>
<evidence type="ECO:0000256" key="2">
    <source>
        <dbReference type="ARBA" id="ARBA00009054"/>
    </source>
</evidence>
<dbReference type="NCBIfam" id="NF010759">
    <property type="entry name" value="PRK14162.1"/>
    <property type="match status" value="1"/>
</dbReference>
<evidence type="ECO:0000313" key="15">
    <source>
        <dbReference type="EMBL" id="ERL64511.1"/>
    </source>
</evidence>
<dbReference type="EMBL" id="KI271597">
    <property type="protein sequence ID" value="ERL64511.1"/>
    <property type="molecule type" value="Genomic_DNA"/>
</dbReference>
<dbReference type="GO" id="GO:0042803">
    <property type="term" value="F:protein homodimerization activity"/>
    <property type="evidence" value="ECO:0007669"/>
    <property type="project" value="InterPro"/>
</dbReference>
<dbReference type="GO" id="GO:0051082">
    <property type="term" value="F:unfolded protein binding"/>
    <property type="evidence" value="ECO:0007669"/>
    <property type="project" value="TreeGrafter"/>
</dbReference>
<dbReference type="PRINTS" id="PR00773">
    <property type="entry name" value="GRPEPROTEIN"/>
</dbReference>
<comment type="function">
    <text evidence="7 10 11">Participates actively in the response to hyperosmotic and heat shock by preventing the aggregation of stress-denatured proteins, in association with DnaK and GrpE. It is the nucleotide exchange factor for DnaK and may function as a thermosensor. Unfolded proteins bind initially to DnaJ; upon interaction with the DnaJ-bound protein, DnaK hydrolyzes its bound ATP, resulting in the formation of a stable complex. GrpE releases ADP from DnaK; ATP binding to DnaK triggers the release of the substrate protein, thus completing the reaction cycle. Several rounds of ATP-dependent interactions between DnaJ, DnaK and GrpE are required for fully efficient folding.</text>
</comment>
<dbReference type="Proteomes" id="UP000030647">
    <property type="component" value="Unassembled WGS sequence"/>
</dbReference>
<evidence type="ECO:0000256" key="5">
    <source>
        <dbReference type="ARBA" id="ARBA00023016"/>
    </source>
</evidence>
<comment type="similarity">
    <text evidence="2 10 12">Belongs to the GrpE family.</text>
</comment>
<name>U4TI84_9LACO</name>
<dbReference type="STRING" id="1231336.L248_0922"/>
<evidence type="ECO:0000256" key="4">
    <source>
        <dbReference type="ARBA" id="ARBA00022490"/>
    </source>
</evidence>
<comment type="subunit">
    <text evidence="3 10">Homodimer.</text>
</comment>
<dbReference type="SUPFAM" id="SSF58014">
    <property type="entry name" value="Coiled-coil domain of nucleotide exchange factor GrpE"/>
    <property type="match status" value="1"/>
</dbReference>
<dbReference type="PANTHER" id="PTHR21237:SF23">
    <property type="entry name" value="GRPE PROTEIN HOMOLOG, MITOCHONDRIAL"/>
    <property type="match status" value="1"/>
</dbReference>
<dbReference type="Pfam" id="PF01025">
    <property type="entry name" value="GrpE"/>
    <property type="match status" value="1"/>
</dbReference>
<evidence type="ECO:0000256" key="1">
    <source>
        <dbReference type="ARBA" id="ARBA00004496"/>
    </source>
</evidence>
<evidence type="ECO:0000256" key="6">
    <source>
        <dbReference type="ARBA" id="ARBA00023186"/>
    </source>
</evidence>
<evidence type="ECO:0000256" key="10">
    <source>
        <dbReference type="HAMAP-Rule" id="MF_01151"/>
    </source>
</evidence>
<dbReference type="GO" id="GO:0051087">
    <property type="term" value="F:protein-folding chaperone binding"/>
    <property type="evidence" value="ECO:0007669"/>
    <property type="project" value="InterPro"/>
</dbReference>
<dbReference type="GO" id="GO:0006457">
    <property type="term" value="P:protein folding"/>
    <property type="evidence" value="ECO:0007669"/>
    <property type="project" value="InterPro"/>
</dbReference>
<dbReference type="AlphaFoldDB" id="U4TI84"/>
<evidence type="ECO:0000256" key="7">
    <source>
        <dbReference type="ARBA" id="ARBA00053401"/>
    </source>
</evidence>
<keyword evidence="13" id="KW-0175">Coiled coil</keyword>
<dbReference type="InterPro" id="IPR013805">
    <property type="entry name" value="GrpE_CC"/>
</dbReference>
<feature type="coiled-coil region" evidence="13">
    <location>
        <begin position="68"/>
        <end position="102"/>
    </location>
</feature>
<evidence type="ECO:0000256" key="3">
    <source>
        <dbReference type="ARBA" id="ARBA00011738"/>
    </source>
</evidence>
<dbReference type="InterPro" id="IPR009012">
    <property type="entry name" value="GrpE_head"/>
</dbReference>
<keyword evidence="6 10" id="KW-0143">Chaperone</keyword>
<comment type="subcellular location">
    <subcellularLocation>
        <location evidence="1 10">Cytoplasm</location>
    </subcellularLocation>
</comment>
<dbReference type="GO" id="GO:0000774">
    <property type="term" value="F:adenyl-nucleotide exchange factor activity"/>
    <property type="evidence" value="ECO:0007669"/>
    <property type="project" value="InterPro"/>
</dbReference>
<dbReference type="Gene3D" id="2.30.22.10">
    <property type="entry name" value="Head domain of nucleotide exchange factor GrpE"/>
    <property type="match status" value="1"/>
</dbReference>
<keyword evidence="4 10" id="KW-0963">Cytoplasm</keyword>